<sequence length="134" mass="15006">MNIMQEDGERVITKVTLKELGAIPNHTRQSRRLLECIKDNILSQVIDSPISREMILDLMVTNASELIGDVKIGGSLGCGDRALVEFTVLRDMGQANSKFLNFRKAKFQLFKELACRIPWSLLSGATEQNRVGRS</sequence>
<dbReference type="AlphaFoldDB" id="A0A2I0T060"/>
<dbReference type="EMBL" id="KZ530094">
    <property type="protein sequence ID" value="PKU27193.1"/>
    <property type="molecule type" value="Genomic_DNA"/>
</dbReference>
<keyword evidence="2" id="KW-1185">Reference proteome</keyword>
<dbReference type="PANTHER" id="PTHR33395:SF22">
    <property type="entry name" value="REVERSE TRANSCRIPTASE DOMAIN-CONTAINING PROTEIN"/>
    <property type="match status" value="1"/>
</dbReference>
<reference evidence="2" key="1">
    <citation type="submission" date="2017-11" db="EMBL/GenBank/DDBJ databases">
        <authorList>
            <person name="Lima N.C."/>
            <person name="Parody-Merino A.M."/>
            <person name="Battley P.F."/>
            <person name="Fidler A.E."/>
            <person name="Prosdocimi F."/>
        </authorList>
    </citation>
    <scope>NUCLEOTIDE SEQUENCE [LARGE SCALE GENOMIC DNA]</scope>
</reference>
<dbReference type="GO" id="GO:0007508">
    <property type="term" value="P:larval heart development"/>
    <property type="evidence" value="ECO:0007669"/>
    <property type="project" value="TreeGrafter"/>
</dbReference>
<dbReference type="OrthoDB" id="9401454at2759"/>
<evidence type="ECO:0000313" key="1">
    <source>
        <dbReference type="EMBL" id="PKU27193.1"/>
    </source>
</evidence>
<name>A0A2I0T060_LIMLA</name>
<proteinExistence type="predicted"/>
<dbReference type="GO" id="GO:0061343">
    <property type="term" value="P:cell adhesion involved in heart morphogenesis"/>
    <property type="evidence" value="ECO:0007669"/>
    <property type="project" value="TreeGrafter"/>
</dbReference>
<dbReference type="GO" id="GO:0031012">
    <property type="term" value="C:extracellular matrix"/>
    <property type="evidence" value="ECO:0007669"/>
    <property type="project" value="TreeGrafter"/>
</dbReference>
<dbReference type="Proteomes" id="UP000233556">
    <property type="component" value="Unassembled WGS sequence"/>
</dbReference>
<protein>
    <submittedName>
        <fullName evidence="1">Nedd4-binding protein 2-like 2</fullName>
    </submittedName>
</protein>
<reference evidence="2" key="2">
    <citation type="submission" date="2017-12" db="EMBL/GenBank/DDBJ databases">
        <title>Genome sequence of the Bar-tailed Godwit (Limosa lapponica baueri).</title>
        <authorList>
            <person name="Lima N.C.B."/>
            <person name="Parody-Merino A.M."/>
            <person name="Battley P.F."/>
            <person name="Fidler A.E."/>
            <person name="Prosdocimi F."/>
        </authorList>
    </citation>
    <scope>NUCLEOTIDE SEQUENCE [LARGE SCALE GENOMIC DNA]</scope>
</reference>
<evidence type="ECO:0000313" key="2">
    <source>
        <dbReference type="Proteomes" id="UP000233556"/>
    </source>
</evidence>
<accession>A0A2I0T060</accession>
<dbReference type="PANTHER" id="PTHR33395">
    <property type="entry name" value="TRANSCRIPTASE, PUTATIVE-RELATED-RELATED"/>
    <property type="match status" value="1"/>
</dbReference>
<organism evidence="1 2">
    <name type="scientific">Limosa lapponica baueri</name>
    <dbReference type="NCBI Taxonomy" id="1758121"/>
    <lineage>
        <taxon>Eukaryota</taxon>
        <taxon>Metazoa</taxon>
        <taxon>Chordata</taxon>
        <taxon>Craniata</taxon>
        <taxon>Vertebrata</taxon>
        <taxon>Euteleostomi</taxon>
        <taxon>Archelosauria</taxon>
        <taxon>Archosauria</taxon>
        <taxon>Dinosauria</taxon>
        <taxon>Saurischia</taxon>
        <taxon>Theropoda</taxon>
        <taxon>Coelurosauria</taxon>
        <taxon>Aves</taxon>
        <taxon>Neognathae</taxon>
        <taxon>Neoaves</taxon>
        <taxon>Charadriiformes</taxon>
        <taxon>Scolopacidae</taxon>
        <taxon>Limosa</taxon>
    </lineage>
</organism>
<gene>
    <name evidence="1" type="ORF">llap_22503</name>
</gene>